<gene>
    <name evidence="9" type="ORF">IP92_04313</name>
</gene>
<evidence type="ECO:0000259" key="5">
    <source>
        <dbReference type="PROSITE" id="PS50112"/>
    </source>
</evidence>
<dbReference type="CDD" id="cd00130">
    <property type="entry name" value="PAS"/>
    <property type="match status" value="2"/>
</dbReference>
<evidence type="ECO:0000256" key="3">
    <source>
        <dbReference type="PROSITE-ProRule" id="PRU00169"/>
    </source>
</evidence>
<reference evidence="9 10" key="1">
    <citation type="journal article" date="2015" name="Stand. Genomic Sci.">
        <title>Genomic Encyclopedia of Bacterial and Archaeal Type Strains, Phase III: the genomes of soil and plant-associated and newly described type strains.</title>
        <authorList>
            <person name="Whitman W.B."/>
            <person name="Woyke T."/>
            <person name="Klenk H.P."/>
            <person name="Zhou Y."/>
            <person name="Lilburn T.G."/>
            <person name="Beck B.J."/>
            <person name="De Vos P."/>
            <person name="Vandamme P."/>
            <person name="Eisen J.A."/>
            <person name="Garrity G."/>
            <person name="Hugenholtz P."/>
            <person name="Kyrpides N.C."/>
        </authorList>
    </citation>
    <scope>NUCLEOTIDE SEQUENCE [LARGE SCALE GENOMIC DNA]</scope>
    <source>
        <strain evidence="9 10">CGMCC 1.10685</strain>
    </source>
</reference>
<evidence type="ECO:0000256" key="2">
    <source>
        <dbReference type="ARBA" id="ARBA00022777"/>
    </source>
</evidence>
<dbReference type="Gene3D" id="3.20.20.450">
    <property type="entry name" value="EAL domain"/>
    <property type="match status" value="1"/>
</dbReference>
<feature type="modified residue" description="4-aspartylphosphate" evidence="3">
    <location>
        <position position="1082"/>
    </location>
</feature>
<evidence type="ECO:0000313" key="9">
    <source>
        <dbReference type="EMBL" id="TWI44365.1"/>
    </source>
</evidence>
<dbReference type="SUPFAM" id="SSF55781">
    <property type="entry name" value="GAF domain-like"/>
    <property type="match status" value="1"/>
</dbReference>
<evidence type="ECO:0000256" key="1">
    <source>
        <dbReference type="ARBA" id="ARBA00022679"/>
    </source>
</evidence>
<sequence>MATILIVDDRPTNRDYLLTLLGFTPHTALEAADGAQALELCLRHRPDLVITDILMPTMDGYEFVQRLRASPDIAGTPVIFFSATYSMPELRAMAATCGVRTVLPKPAEPPAILDAINDELGLEHAYPALPGEVARAVMPPPAPAPALGPALGPDATVERMATLHELSLRLNGERDASTMAARFCQGAASILQADIVVLCLLDVHEHSVQHVEAVGVDAALLDPALIDRAVFPGVMMNRREVLRACREQGDLPALPGGHPPVHSLLGLAVRDQFHLYGWLYAANRRGAPCFDAADEQFSRMLSAQLAVAYENMNLYEVVQRHAAQLQMEAAARRSADAALRASEARYRAMTQSAPDAIIGSAQDERVLHFNRAAEAMFGYAEDEIVGKPITLLMSERSLAEHRERVSRYRKTRERSYSTRTVEMHLKRKGGEEFTAELALSVVNVDGEAIFTSILRDTTARRALEERLRLSAQVFDSTQDSITMTDAHANIIAVNPAFEQTTGYTEREVIGQNPRLLRSGRHDSAFYRAIWHSLETQGQWAGEIWNRRKNGQVYPERIRINVVKDQREQVCAYVSVSSDISALKEAHTQVDFLSNHDPLTLLPNRNLLNDRLQLALSAAQHGGNQVALLLFDIDRLQRINDALGHATGDALLQEMAARAARIVPPGDTLAHLGADEFAMVLTRFQGVDDIIVIVRKLMEQVAQPVHLAGQDLYVTTSVGISMSPRDGLTPGALLTGADVALSHVKDNGRNNFHFYTGEMNAHALRWMSLEVHLRHAVERNELRLYFQPQVALADGRVTGVEALLRWQSAELGMVPPGDFIPLAEDSGLILDIGNWVIEEACRQMKAWHTKGLPPMTVAVNVSARQFAMGTVPAVVRKALQENGVAPRWLEVELTESVMMHNSEQTQMQLNELAAMGVSISLDDFGTGYSSLGYLSRFRLDKLKIDQTFVKNIVTDPRSAAIARATTALAHGLNLVVVAEGVETEGQLAFLRDMGCDKIQGYLFSRPLPVDELAVLLLEQRMLAAVAVPPRPARTLLLVDDEPGVLHALERAFRREGYRTLLATSARQALELLSVNDVQVILSDQRMPQMDGTEFLARARDLYPHTVRMILSGYADLTTIQQAINRGAIYKFLSKPWDDDELRQVVREAFVQAERNRTQRQMA</sequence>
<dbReference type="PROSITE" id="PS50112">
    <property type="entry name" value="PAS"/>
    <property type="match status" value="2"/>
</dbReference>
<feature type="domain" description="PAS" evidence="5">
    <location>
        <begin position="466"/>
        <end position="512"/>
    </location>
</feature>
<evidence type="ECO:0000259" key="4">
    <source>
        <dbReference type="PROSITE" id="PS50110"/>
    </source>
</evidence>
<dbReference type="InterPro" id="IPR052155">
    <property type="entry name" value="Biofilm_reg_signaling"/>
</dbReference>
<dbReference type="InterPro" id="IPR000700">
    <property type="entry name" value="PAS-assoc_C"/>
</dbReference>
<keyword evidence="3" id="KW-0597">Phosphoprotein</keyword>
<dbReference type="CDD" id="cd17569">
    <property type="entry name" value="REC_HupR-like"/>
    <property type="match status" value="1"/>
</dbReference>
<dbReference type="CDD" id="cd01948">
    <property type="entry name" value="EAL"/>
    <property type="match status" value="1"/>
</dbReference>
<dbReference type="InterPro" id="IPR043128">
    <property type="entry name" value="Rev_trsase/Diguanyl_cyclase"/>
</dbReference>
<keyword evidence="1" id="KW-0808">Transferase</keyword>
<proteinExistence type="predicted"/>
<dbReference type="InterPro" id="IPR001633">
    <property type="entry name" value="EAL_dom"/>
</dbReference>
<dbReference type="RefSeq" id="WP_145878972.1">
    <property type="nucleotide sequence ID" value="NZ_CP046904.1"/>
</dbReference>
<feature type="domain" description="PAS" evidence="5">
    <location>
        <begin position="342"/>
        <end position="412"/>
    </location>
</feature>
<dbReference type="NCBIfam" id="TIGR00229">
    <property type="entry name" value="sensory_box"/>
    <property type="match status" value="2"/>
</dbReference>
<dbReference type="Gene3D" id="3.30.450.40">
    <property type="match status" value="1"/>
</dbReference>
<protein>
    <submittedName>
        <fullName evidence="9">PAS domain S-box-containing protein/diguanylate cyclase (GGDEF)-like protein</fullName>
    </submittedName>
</protein>
<dbReference type="SUPFAM" id="SSF141868">
    <property type="entry name" value="EAL domain-like"/>
    <property type="match status" value="1"/>
</dbReference>
<dbReference type="SMART" id="SM00448">
    <property type="entry name" value="REC"/>
    <property type="match status" value="2"/>
</dbReference>
<dbReference type="InterPro" id="IPR003018">
    <property type="entry name" value="GAF"/>
</dbReference>
<dbReference type="InterPro" id="IPR035919">
    <property type="entry name" value="EAL_sf"/>
</dbReference>
<dbReference type="InterPro" id="IPR001610">
    <property type="entry name" value="PAC"/>
</dbReference>
<dbReference type="SMART" id="SM00091">
    <property type="entry name" value="PAS"/>
    <property type="match status" value="2"/>
</dbReference>
<dbReference type="Pfam" id="PF01590">
    <property type="entry name" value="GAF"/>
    <property type="match status" value="1"/>
</dbReference>
<dbReference type="PROSITE" id="PS50887">
    <property type="entry name" value="GGDEF"/>
    <property type="match status" value="1"/>
</dbReference>
<dbReference type="SMART" id="SM00052">
    <property type="entry name" value="EAL"/>
    <property type="match status" value="1"/>
</dbReference>
<dbReference type="CDD" id="cd01949">
    <property type="entry name" value="GGDEF"/>
    <property type="match status" value="1"/>
</dbReference>
<dbReference type="PROSITE" id="PS50113">
    <property type="entry name" value="PAC"/>
    <property type="match status" value="1"/>
</dbReference>
<feature type="domain" description="Response regulatory" evidence="4">
    <location>
        <begin position="1033"/>
        <end position="1148"/>
    </location>
</feature>
<evidence type="ECO:0000259" key="8">
    <source>
        <dbReference type="PROSITE" id="PS50887"/>
    </source>
</evidence>
<evidence type="ECO:0000313" key="10">
    <source>
        <dbReference type="Proteomes" id="UP000315112"/>
    </source>
</evidence>
<feature type="domain" description="Response regulatory" evidence="4">
    <location>
        <begin position="3"/>
        <end position="120"/>
    </location>
</feature>
<dbReference type="Gene3D" id="3.30.450.20">
    <property type="entry name" value="PAS domain"/>
    <property type="match status" value="2"/>
</dbReference>
<dbReference type="InterPro" id="IPR029787">
    <property type="entry name" value="Nucleotide_cyclase"/>
</dbReference>
<dbReference type="InterPro" id="IPR000014">
    <property type="entry name" value="PAS"/>
</dbReference>
<dbReference type="PROSITE" id="PS50883">
    <property type="entry name" value="EAL"/>
    <property type="match status" value="1"/>
</dbReference>
<dbReference type="Gene3D" id="3.40.50.2300">
    <property type="match status" value="2"/>
</dbReference>
<dbReference type="Pfam" id="PF00563">
    <property type="entry name" value="EAL"/>
    <property type="match status" value="1"/>
</dbReference>
<dbReference type="EMBL" id="VLKW01000009">
    <property type="protein sequence ID" value="TWI44365.1"/>
    <property type="molecule type" value="Genomic_DNA"/>
</dbReference>
<dbReference type="Pfam" id="PF13426">
    <property type="entry name" value="PAS_9"/>
    <property type="match status" value="1"/>
</dbReference>
<dbReference type="PROSITE" id="PS50110">
    <property type="entry name" value="RESPONSE_REGULATORY"/>
    <property type="match status" value="2"/>
</dbReference>
<dbReference type="SUPFAM" id="SSF55073">
    <property type="entry name" value="Nucleotide cyclase"/>
    <property type="match status" value="1"/>
</dbReference>
<comment type="caution">
    <text evidence="9">The sequence shown here is derived from an EMBL/GenBank/DDBJ whole genome shotgun (WGS) entry which is preliminary data.</text>
</comment>
<dbReference type="Pfam" id="PF00990">
    <property type="entry name" value="GGDEF"/>
    <property type="match status" value="1"/>
</dbReference>
<dbReference type="SMART" id="SM00086">
    <property type="entry name" value="PAC"/>
    <property type="match status" value="2"/>
</dbReference>
<dbReference type="InterPro" id="IPR013767">
    <property type="entry name" value="PAS_fold"/>
</dbReference>
<dbReference type="SMART" id="SM00065">
    <property type="entry name" value="GAF"/>
    <property type="match status" value="1"/>
</dbReference>
<dbReference type="InterPro" id="IPR001789">
    <property type="entry name" value="Sig_transdc_resp-reg_receiver"/>
</dbReference>
<dbReference type="InterPro" id="IPR011006">
    <property type="entry name" value="CheY-like_superfamily"/>
</dbReference>
<feature type="modified residue" description="4-aspartylphosphate" evidence="3">
    <location>
        <position position="52"/>
    </location>
</feature>
<feature type="domain" description="PAC" evidence="6">
    <location>
        <begin position="419"/>
        <end position="469"/>
    </location>
</feature>
<dbReference type="PANTHER" id="PTHR44757:SF2">
    <property type="entry name" value="BIOFILM ARCHITECTURE MAINTENANCE PROTEIN MBAA"/>
    <property type="match status" value="1"/>
</dbReference>
<dbReference type="Proteomes" id="UP000315112">
    <property type="component" value="Unassembled WGS sequence"/>
</dbReference>
<evidence type="ECO:0000259" key="6">
    <source>
        <dbReference type="PROSITE" id="PS50113"/>
    </source>
</evidence>
<evidence type="ECO:0000259" key="7">
    <source>
        <dbReference type="PROSITE" id="PS50883"/>
    </source>
</evidence>
<dbReference type="NCBIfam" id="TIGR00254">
    <property type="entry name" value="GGDEF"/>
    <property type="match status" value="1"/>
</dbReference>
<dbReference type="AlphaFoldDB" id="A0A562PIR3"/>
<keyword evidence="2" id="KW-0418">Kinase</keyword>
<feature type="domain" description="EAL" evidence="7">
    <location>
        <begin position="765"/>
        <end position="1019"/>
    </location>
</feature>
<dbReference type="FunFam" id="3.20.20.450:FF:000001">
    <property type="entry name" value="Cyclic di-GMP phosphodiesterase yahA"/>
    <property type="match status" value="1"/>
</dbReference>
<dbReference type="InterPro" id="IPR000160">
    <property type="entry name" value="GGDEF_dom"/>
</dbReference>
<organism evidence="9 10">
    <name type="scientific">Pseudoduganella flava</name>
    <dbReference type="NCBI Taxonomy" id="871742"/>
    <lineage>
        <taxon>Bacteria</taxon>
        <taxon>Pseudomonadati</taxon>
        <taxon>Pseudomonadota</taxon>
        <taxon>Betaproteobacteria</taxon>
        <taxon>Burkholderiales</taxon>
        <taxon>Oxalobacteraceae</taxon>
        <taxon>Telluria group</taxon>
        <taxon>Pseudoduganella</taxon>
    </lineage>
</organism>
<dbReference type="SMART" id="SM00267">
    <property type="entry name" value="GGDEF"/>
    <property type="match status" value="1"/>
</dbReference>
<accession>A0A562PIR3</accession>
<feature type="domain" description="GGDEF" evidence="8">
    <location>
        <begin position="623"/>
        <end position="756"/>
    </location>
</feature>
<dbReference type="GO" id="GO:0016301">
    <property type="term" value="F:kinase activity"/>
    <property type="evidence" value="ECO:0007669"/>
    <property type="project" value="UniProtKB-KW"/>
</dbReference>
<dbReference type="SUPFAM" id="SSF55785">
    <property type="entry name" value="PYP-like sensor domain (PAS domain)"/>
    <property type="match status" value="2"/>
</dbReference>
<dbReference type="InterPro" id="IPR035965">
    <property type="entry name" value="PAS-like_dom_sf"/>
</dbReference>
<name>A0A562PIR3_9BURK</name>
<dbReference type="Pfam" id="PF00072">
    <property type="entry name" value="Response_reg"/>
    <property type="match status" value="2"/>
</dbReference>
<dbReference type="InterPro" id="IPR029016">
    <property type="entry name" value="GAF-like_dom_sf"/>
</dbReference>
<dbReference type="Pfam" id="PF00989">
    <property type="entry name" value="PAS"/>
    <property type="match status" value="1"/>
</dbReference>
<dbReference type="GO" id="GO:0000160">
    <property type="term" value="P:phosphorelay signal transduction system"/>
    <property type="evidence" value="ECO:0007669"/>
    <property type="project" value="InterPro"/>
</dbReference>
<dbReference type="Gene3D" id="3.30.70.270">
    <property type="match status" value="1"/>
</dbReference>
<dbReference type="PANTHER" id="PTHR44757">
    <property type="entry name" value="DIGUANYLATE CYCLASE DGCP"/>
    <property type="match status" value="1"/>
</dbReference>
<dbReference type="SUPFAM" id="SSF52172">
    <property type="entry name" value="CheY-like"/>
    <property type="match status" value="2"/>
</dbReference>